<organism evidence="1 2">
    <name type="scientific">Cajanus cajan</name>
    <name type="common">Pigeon pea</name>
    <name type="synonym">Cajanus indicus</name>
    <dbReference type="NCBI Taxonomy" id="3821"/>
    <lineage>
        <taxon>Eukaryota</taxon>
        <taxon>Viridiplantae</taxon>
        <taxon>Streptophyta</taxon>
        <taxon>Embryophyta</taxon>
        <taxon>Tracheophyta</taxon>
        <taxon>Spermatophyta</taxon>
        <taxon>Magnoliopsida</taxon>
        <taxon>eudicotyledons</taxon>
        <taxon>Gunneridae</taxon>
        <taxon>Pentapetalae</taxon>
        <taxon>rosids</taxon>
        <taxon>fabids</taxon>
        <taxon>Fabales</taxon>
        <taxon>Fabaceae</taxon>
        <taxon>Papilionoideae</taxon>
        <taxon>50 kb inversion clade</taxon>
        <taxon>NPAAA clade</taxon>
        <taxon>indigoferoid/millettioid clade</taxon>
        <taxon>Phaseoleae</taxon>
        <taxon>Cajanus</taxon>
    </lineage>
</organism>
<dbReference type="EMBL" id="CM003611">
    <property type="protein sequence ID" value="KYP61310.1"/>
    <property type="molecule type" value="Genomic_DNA"/>
</dbReference>
<name>A0A151T2L3_CAJCA</name>
<proteinExistence type="predicted"/>
<reference evidence="1 2" key="1">
    <citation type="journal article" date="2012" name="Nat. Biotechnol.">
        <title>Draft genome sequence of pigeonpea (Cajanus cajan), an orphan legume crop of resource-poor farmers.</title>
        <authorList>
            <person name="Varshney R.K."/>
            <person name="Chen W."/>
            <person name="Li Y."/>
            <person name="Bharti A.K."/>
            <person name="Saxena R.K."/>
            <person name="Schlueter J.A."/>
            <person name="Donoghue M.T."/>
            <person name="Azam S."/>
            <person name="Fan G."/>
            <person name="Whaley A.M."/>
            <person name="Farmer A.D."/>
            <person name="Sheridan J."/>
            <person name="Iwata A."/>
            <person name="Tuteja R."/>
            <person name="Penmetsa R.V."/>
            <person name="Wu W."/>
            <person name="Upadhyaya H.D."/>
            <person name="Yang S.P."/>
            <person name="Shah T."/>
            <person name="Saxena K.B."/>
            <person name="Michael T."/>
            <person name="McCombie W.R."/>
            <person name="Yang B."/>
            <person name="Zhang G."/>
            <person name="Yang H."/>
            <person name="Wang J."/>
            <person name="Spillane C."/>
            <person name="Cook D.R."/>
            <person name="May G.D."/>
            <person name="Xu X."/>
            <person name="Jackson S.A."/>
        </authorList>
    </citation>
    <scope>NUCLEOTIDE SEQUENCE [LARGE SCALE GENOMIC DNA]</scope>
    <source>
        <strain evidence="2">cv. Asha</strain>
    </source>
</reference>
<evidence type="ECO:0000313" key="1">
    <source>
        <dbReference type="EMBL" id="KYP61310.1"/>
    </source>
</evidence>
<dbReference type="AlphaFoldDB" id="A0A151T2L3"/>
<dbReference type="PANTHER" id="PTHR11439">
    <property type="entry name" value="GAG-POL-RELATED RETROTRANSPOSON"/>
    <property type="match status" value="1"/>
</dbReference>
<dbReference type="Proteomes" id="UP000075243">
    <property type="component" value="Chromosome 9"/>
</dbReference>
<evidence type="ECO:0008006" key="3">
    <source>
        <dbReference type="Google" id="ProtNLM"/>
    </source>
</evidence>
<protein>
    <recommendedName>
        <fullName evidence="3">Retrovirus-related Pol polyprotein from transposon TNT 1-94</fullName>
    </recommendedName>
</protein>
<dbReference type="Gramene" id="C.cajan_23063.t">
    <property type="protein sequence ID" value="C.cajan_23063.t"/>
    <property type="gene ID" value="C.cajan_23063"/>
</dbReference>
<accession>A0A151T2L3</accession>
<evidence type="ECO:0000313" key="2">
    <source>
        <dbReference type="Proteomes" id="UP000075243"/>
    </source>
</evidence>
<sequence length="88" mass="10312">MRYFLGMEVHQIDDGIFLTQKIGSLLYLTTTRSYLMFYSNLLSRFMHSPSLTHFGVSKRVLRYLKNTIDFGIWYNKSDGKVEGFVDSD</sequence>
<keyword evidence="2" id="KW-1185">Reference proteome</keyword>
<gene>
    <name evidence="1" type="ORF">KK1_023741</name>
</gene>
<dbReference type="PANTHER" id="PTHR11439:SF502">
    <property type="entry name" value="SECRETED RXLR EFFECTOR PROTEIN 161-LIKE"/>
    <property type="match status" value="1"/>
</dbReference>
<dbReference type="OMA" id="RSYLMFY"/>